<dbReference type="InterPro" id="IPR000649">
    <property type="entry name" value="IF-2B-related"/>
</dbReference>
<dbReference type="InterPro" id="IPR008942">
    <property type="entry name" value="ENTH_VHS"/>
</dbReference>
<dbReference type="GO" id="GO:0005085">
    <property type="term" value="F:guanyl-nucleotide exchange factor activity"/>
    <property type="evidence" value="ECO:0007669"/>
    <property type="project" value="TreeGrafter"/>
</dbReference>
<comment type="subcellular location">
    <subcellularLocation>
        <location evidence="1">Cytoplasm</location>
        <location evidence="1">Cytosol</location>
    </subcellularLocation>
</comment>
<dbReference type="Pfam" id="PF01008">
    <property type="entry name" value="IF-2B"/>
    <property type="match status" value="1"/>
</dbReference>
<evidence type="ECO:0000256" key="8">
    <source>
        <dbReference type="ARBA" id="ARBA00022927"/>
    </source>
</evidence>
<evidence type="ECO:0000256" key="6">
    <source>
        <dbReference type="ARBA" id="ARBA00022540"/>
    </source>
</evidence>
<organism evidence="16 17">
    <name type="scientific">Erysiphe neolycopersici</name>
    <dbReference type="NCBI Taxonomy" id="212602"/>
    <lineage>
        <taxon>Eukaryota</taxon>
        <taxon>Fungi</taxon>
        <taxon>Dikarya</taxon>
        <taxon>Ascomycota</taxon>
        <taxon>Pezizomycotina</taxon>
        <taxon>Leotiomycetes</taxon>
        <taxon>Erysiphales</taxon>
        <taxon>Erysiphaceae</taxon>
        <taxon>Erysiphe</taxon>
    </lineage>
</organism>
<feature type="compositionally biased region" description="Polar residues" evidence="13">
    <location>
        <begin position="663"/>
        <end position="674"/>
    </location>
</feature>
<dbReference type="SUPFAM" id="SSF89009">
    <property type="entry name" value="GAT-like domain"/>
    <property type="match status" value="1"/>
</dbReference>
<feature type="compositionally biased region" description="Low complexity" evidence="13">
    <location>
        <begin position="632"/>
        <end position="644"/>
    </location>
</feature>
<dbReference type="GO" id="GO:0043130">
    <property type="term" value="F:ubiquitin binding"/>
    <property type="evidence" value="ECO:0007669"/>
    <property type="project" value="InterPro"/>
</dbReference>
<dbReference type="SUPFAM" id="SSF48464">
    <property type="entry name" value="ENTH/VHS domain"/>
    <property type="match status" value="1"/>
</dbReference>
<evidence type="ECO:0000256" key="13">
    <source>
        <dbReference type="SAM" id="MobiDB-lite"/>
    </source>
</evidence>
<evidence type="ECO:0000256" key="9">
    <source>
        <dbReference type="ARBA" id="ARBA00044208"/>
    </source>
</evidence>
<name>A0A420HVJ4_9PEZI</name>
<dbReference type="GO" id="GO:0005851">
    <property type="term" value="C:eukaryotic translation initiation factor 2B complex"/>
    <property type="evidence" value="ECO:0007669"/>
    <property type="project" value="TreeGrafter"/>
</dbReference>
<dbReference type="SUPFAM" id="SSF100950">
    <property type="entry name" value="NagB/RpiA/CoA transferase-like"/>
    <property type="match status" value="1"/>
</dbReference>
<dbReference type="Gene3D" id="1.20.120.1070">
    <property type="entry name" value="Translation initiation factor eIF-2B, N-terminal domain"/>
    <property type="match status" value="1"/>
</dbReference>
<dbReference type="Proteomes" id="UP000286134">
    <property type="component" value="Unassembled WGS sequence"/>
</dbReference>
<evidence type="ECO:0000256" key="5">
    <source>
        <dbReference type="ARBA" id="ARBA00022490"/>
    </source>
</evidence>
<dbReference type="GO" id="GO:0007034">
    <property type="term" value="P:vacuolar transport"/>
    <property type="evidence" value="ECO:0007669"/>
    <property type="project" value="UniProtKB-ARBA"/>
</dbReference>
<dbReference type="InterPro" id="IPR002014">
    <property type="entry name" value="VHS_dom"/>
</dbReference>
<dbReference type="GO" id="GO:0016192">
    <property type="term" value="P:vesicle-mediated transport"/>
    <property type="evidence" value="ECO:0007669"/>
    <property type="project" value="UniProtKB-ARBA"/>
</dbReference>
<comment type="subunit">
    <text evidence="11">Component of the translation initiation factor 2B (eIF2B) complex which is a heterodecamer of two sets of five different subunits: alpha, beta, gamma, delta and epsilon. Subunits alpha, beta and delta comprise a regulatory subcomplex and subunits epsilon and gamma comprise a catalytic subcomplex. Within the complex, the hexameric regulatory complex resides at the center, with the two heterodimeric catalytic subcomplexes bound on opposite sides.</text>
</comment>
<feature type="compositionally biased region" description="Basic and acidic residues" evidence="13">
    <location>
        <begin position="712"/>
        <end position="721"/>
    </location>
</feature>
<dbReference type="Pfam" id="PF03127">
    <property type="entry name" value="GAT"/>
    <property type="match status" value="1"/>
</dbReference>
<dbReference type="InterPro" id="IPR051501">
    <property type="entry name" value="eIF2B_alpha/beta/delta"/>
</dbReference>
<evidence type="ECO:0000313" key="16">
    <source>
        <dbReference type="EMBL" id="RKF61430.1"/>
    </source>
</evidence>
<dbReference type="GO" id="GO:0035091">
    <property type="term" value="F:phosphatidylinositol binding"/>
    <property type="evidence" value="ECO:0007669"/>
    <property type="project" value="InterPro"/>
</dbReference>
<dbReference type="PANTHER" id="PTHR45860:SF1">
    <property type="entry name" value="TRANSLATION INITIATION FACTOR EIF-2B SUBUNIT ALPHA"/>
    <property type="match status" value="1"/>
</dbReference>
<protein>
    <recommendedName>
        <fullName evidence="9">Translation initiation factor eIF2B subunit alpha</fullName>
    </recommendedName>
    <alternativeName>
        <fullName evidence="10">eIF2B GDP-GTP exchange factor subunit alpha</fullName>
    </alternativeName>
</protein>
<dbReference type="GO" id="GO:0015031">
    <property type="term" value="P:protein transport"/>
    <property type="evidence" value="ECO:0007669"/>
    <property type="project" value="UniProtKB-KW"/>
</dbReference>
<feature type="region of interest" description="Disordered" evidence="13">
    <location>
        <begin position="620"/>
        <end position="730"/>
    </location>
</feature>
<comment type="similarity">
    <text evidence="2 12">Belongs to the eIF-2B alpha/beta/delta subunits family.</text>
</comment>
<dbReference type="PANTHER" id="PTHR45860">
    <property type="entry name" value="TRANSLATION INITIATION FACTOR EIF-2B SUBUNIT ALPHA"/>
    <property type="match status" value="1"/>
</dbReference>
<evidence type="ECO:0000256" key="3">
    <source>
        <dbReference type="ARBA" id="ARBA00011446"/>
    </source>
</evidence>
<evidence type="ECO:0000259" key="14">
    <source>
        <dbReference type="PROSITE" id="PS50179"/>
    </source>
</evidence>
<keyword evidence="6" id="KW-0396">Initiation factor</keyword>
<reference evidence="16 17" key="1">
    <citation type="journal article" date="2018" name="BMC Genomics">
        <title>Comparative genome analyses reveal sequence features reflecting distinct modes of host-adaptation between dicot and monocot powdery mildew.</title>
        <authorList>
            <person name="Wu Y."/>
            <person name="Ma X."/>
            <person name="Pan Z."/>
            <person name="Kale S.D."/>
            <person name="Song Y."/>
            <person name="King H."/>
            <person name="Zhang Q."/>
            <person name="Presley C."/>
            <person name="Deng X."/>
            <person name="Wei C.I."/>
            <person name="Xiao S."/>
        </authorList>
    </citation>
    <scope>NUCLEOTIDE SEQUENCE [LARGE SCALE GENOMIC DNA]</scope>
    <source>
        <strain evidence="16">UMSG2</strain>
    </source>
</reference>
<evidence type="ECO:0000256" key="1">
    <source>
        <dbReference type="ARBA" id="ARBA00004514"/>
    </source>
</evidence>
<proteinExistence type="inferred from homology"/>
<dbReference type="STRING" id="212602.A0A420HVJ4"/>
<dbReference type="InterPro" id="IPR004152">
    <property type="entry name" value="GAT_dom"/>
</dbReference>
<comment type="subunit">
    <text evidence="3">Component of the ESCRT-0 complex composed of HSE1 and VPS27.</text>
</comment>
<dbReference type="PROSITE" id="PS50179">
    <property type="entry name" value="VHS"/>
    <property type="match status" value="1"/>
</dbReference>
<keyword evidence="4" id="KW-0813">Transport</keyword>
<feature type="compositionally biased region" description="Low complexity" evidence="13">
    <location>
        <begin position="682"/>
        <end position="698"/>
    </location>
</feature>
<dbReference type="Gene3D" id="1.20.58.160">
    <property type="match status" value="1"/>
</dbReference>
<keyword evidence="5" id="KW-0963">Cytoplasm</keyword>
<dbReference type="PROSITE" id="PS50909">
    <property type="entry name" value="GAT"/>
    <property type="match status" value="1"/>
</dbReference>
<evidence type="ECO:0000259" key="15">
    <source>
        <dbReference type="PROSITE" id="PS50909"/>
    </source>
</evidence>
<keyword evidence="17" id="KW-1185">Reference proteome</keyword>
<dbReference type="GO" id="GO:0003743">
    <property type="term" value="F:translation initiation factor activity"/>
    <property type="evidence" value="ECO:0007669"/>
    <property type="project" value="UniProtKB-KW"/>
</dbReference>
<dbReference type="GO" id="GO:0005829">
    <property type="term" value="C:cytosol"/>
    <property type="evidence" value="ECO:0007669"/>
    <property type="project" value="UniProtKB-SubCell"/>
</dbReference>
<accession>A0A420HVJ4</accession>
<dbReference type="InterPro" id="IPR042529">
    <property type="entry name" value="IF_2B-like_C"/>
</dbReference>
<dbReference type="AlphaFoldDB" id="A0A420HVJ4"/>
<feature type="domain" description="VHS" evidence="14">
    <location>
        <begin position="388"/>
        <end position="491"/>
    </location>
</feature>
<dbReference type="Gene3D" id="3.40.50.10470">
    <property type="entry name" value="Translation initiation factor eif-2b, domain 2"/>
    <property type="match status" value="1"/>
</dbReference>
<keyword evidence="8" id="KW-0653">Protein transport</keyword>
<sequence length="730" mass="80099">MEQQLKGTIFFQTLTDSFPLLITFSIVQTYHRLLNEDPEITMPVAAIEALIQLLTITHIKTVSETLDLINNQSAYLKSQVPNSISLSAGTDLFQRFLVSSLKPNVGGANFENVRQHLIGNGRLFANRAKAARERIADIGAGFVRDGNVVLTHGGSRVVGSLLSKAAEVSKSEGNVRFKVIYLMNEECASESRAVISSLRAKGIPVATIGEGAVGYAMGKVSLVIVGAEGVVENGGIISRLGTYQIALLAKAASKPFYVAAETHKFVRIYPLGQYDLGIEQNVIKYKTQDENESAPLLNTEVESANSLVDFTPPAFISAIISESGVLTPSVVGEELINAATPTSPIHATYPDDESPEAIAIRNVTLFCESGNPGNPAGSDEEVLYLPMVVDACESSPSAAKEAAYLIRKLLSREYYNRPHVQYNSVMLIRILAENPGPTFTRNIDAKFIQTVKDLLRFGRDPNTRSLLVDTLNKFLRDKAYYEGMEPLIEMWRREQERMGRQGAPEMYRVARMPVNNVPQQNYPHPSHSSHTLPSAQELSMRIMEARTSANLLSEVTESTAISEISNNELIQELANRCQNANLSIQMYISAKNPAPDSDVMENLIETNDIINNALSKHQRSLLKARKTQEVNSTTETTSGYGTSSRPRSGGDFSKTIPRKEIPKSSTEQQGSSSRPKIENPFSDSFSSLHSKNSSSAGSEGKYMMHAGGSDSKSTEEKKKEIISNTPVYRY</sequence>
<keyword evidence="7" id="KW-0648">Protein biosynthesis</keyword>
<dbReference type="InterPro" id="IPR037171">
    <property type="entry name" value="NagB/RpiA_transferase-like"/>
</dbReference>
<dbReference type="Gene3D" id="1.25.40.90">
    <property type="match status" value="1"/>
</dbReference>
<dbReference type="CDD" id="cd21383">
    <property type="entry name" value="GAT_GGA_Tom1-like"/>
    <property type="match status" value="1"/>
</dbReference>
<gene>
    <name evidence="16" type="ORF">OnM2_042054</name>
</gene>
<evidence type="ECO:0000256" key="4">
    <source>
        <dbReference type="ARBA" id="ARBA00022448"/>
    </source>
</evidence>
<evidence type="ECO:0000256" key="10">
    <source>
        <dbReference type="ARBA" id="ARBA00044236"/>
    </source>
</evidence>
<evidence type="ECO:0000256" key="12">
    <source>
        <dbReference type="RuleBase" id="RU003814"/>
    </source>
</evidence>
<dbReference type="EMBL" id="MCFK01004244">
    <property type="protein sequence ID" value="RKF61430.1"/>
    <property type="molecule type" value="Genomic_DNA"/>
</dbReference>
<dbReference type="OrthoDB" id="10249309at2759"/>
<evidence type="ECO:0000256" key="2">
    <source>
        <dbReference type="ARBA" id="ARBA00007251"/>
    </source>
</evidence>
<evidence type="ECO:0000256" key="11">
    <source>
        <dbReference type="ARBA" id="ARBA00046432"/>
    </source>
</evidence>
<feature type="domain" description="GAT" evidence="15">
    <location>
        <begin position="533"/>
        <end position="622"/>
    </location>
</feature>
<comment type="caution">
    <text evidence="16">The sequence shown here is derived from an EMBL/GenBank/DDBJ whole genome shotgun (WGS) entry which is preliminary data.</text>
</comment>
<dbReference type="InterPro" id="IPR042528">
    <property type="entry name" value="elF-2B_alpha_N"/>
</dbReference>
<evidence type="ECO:0000256" key="7">
    <source>
        <dbReference type="ARBA" id="ARBA00022917"/>
    </source>
</evidence>
<dbReference type="InterPro" id="IPR038425">
    <property type="entry name" value="GAT_sf"/>
</dbReference>
<evidence type="ECO:0000313" key="17">
    <source>
        <dbReference type="Proteomes" id="UP000286134"/>
    </source>
</evidence>